<name>A0A2V3ILK2_9FLOR</name>
<sequence length="504" mass="55435">MACSDKQTAIDDLSGLGNILKTIAKNGEVGGATLEEINARCFCAVSVDLGESLSSVQAIIVDGLDKAKRIAHNIRGLPTAVGKEVEDLPDILKLTSISYITSTVWELLAHFQAAAEDPVRLYPRLVCGSIPMDPAKVTKFTKQYRVLERLNDANDQIPCGDKSMSVPPKSSHEVVAKIQSSAETLSEAVLDVASQMSGLEKEFADLKESTKTLLEVQRPIDDILDQQEEVYGMSRKLHAIFSVTKTEDIDGERDFDQARCGGVIDMVEECSTVLEGIGRSQSSVQDAIMKIQSLGGLCRQQAETIRTRIEKVEAFLNKLVIVLKKLLANIPRLMQELRHFFVPSGWRACVLTPSQDLLTMFGEIERLKEALPDPDSLQESSSRGLAEGDLVGKLNKMKDHVEELARIPSMVLKKVEEEDLQRKVVESVRRILLRITEELTESTTEEIIDNIGERFGVDDITEKVEQFFPLGKSGSRSDSTGGNDGALPGLRSNMTASGIFKAIF</sequence>
<organism evidence="2 3">
    <name type="scientific">Gracilariopsis chorda</name>
    <dbReference type="NCBI Taxonomy" id="448386"/>
    <lineage>
        <taxon>Eukaryota</taxon>
        <taxon>Rhodophyta</taxon>
        <taxon>Florideophyceae</taxon>
        <taxon>Rhodymeniophycidae</taxon>
        <taxon>Gracilariales</taxon>
        <taxon>Gracilariaceae</taxon>
        <taxon>Gracilariopsis</taxon>
    </lineage>
</organism>
<accession>A0A2V3ILK2</accession>
<evidence type="ECO:0000313" key="3">
    <source>
        <dbReference type="Proteomes" id="UP000247409"/>
    </source>
</evidence>
<reference evidence="2 3" key="1">
    <citation type="journal article" date="2018" name="Mol. Biol. Evol.">
        <title>Analysis of the draft genome of the red seaweed Gracilariopsis chorda provides insights into genome size evolution in Rhodophyta.</title>
        <authorList>
            <person name="Lee J."/>
            <person name="Yang E.C."/>
            <person name="Graf L."/>
            <person name="Yang J.H."/>
            <person name="Qiu H."/>
            <person name="Zel Zion U."/>
            <person name="Chan C.X."/>
            <person name="Stephens T.G."/>
            <person name="Weber A.P.M."/>
            <person name="Boo G.H."/>
            <person name="Boo S.M."/>
            <person name="Kim K.M."/>
            <person name="Shin Y."/>
            <person name="Jung M."/>
            <person name="Lee S.J."/>
            <person name="Yim H.S."/>
            <person name="Lee J.H."/>
            <person name="Bhattacharya D."/>
            <person name="Yoon H.S."/>
        </authorList>
    </citation>
    <scope>NUCLEOTIDE SEQUENCE [LARGE SCALE GENOMIC DNA]</scope>
    <source>
        <strain evidence="2 3">SKKU-2015</strain>
        <tissue evidence="2">Whole body</tissue>
    </source>
</reference>
<gene>
    <name evidence="2" type="ORF">BWQ96_07374</name>
</gene>
<dbReference type="AlphaFoldDB" id="A0A2V3ILK2"/>
<comment type="caution">
    <text evidence="2">The sequence shown here is derived from an EMBL/GenBank/DDBJ whole genome shotgun (WGS) entry which is preliminary data.</text>
</comment>
<feature type="region of interest" description="Disordered" evidence="1">
    <location>
        <begin position="470"/>
        <end position="489"/>
    </location>
</feature>
<protein>
    <submittedName>
        <fullName evidence="2">Uncharacterized protein</fullName>
    </submittedName>
</protein>
<evidence type="ECO:0000313" key="2">
    <source>
        <dbReference type="EMBL" id="PXF42927.1"/>
    </source>
</evidence>
<dbReference type="Proteomes" id="UP000247409">
    <property type="component" value="Unassembled WGS sequence"/>
</dbReference>
<evidence type="ECO:0000256" key="1">
    <source>
        <dbReference type="SAM" id="MobiDB-lite"/>
    </source>
</evidence>
<keyword evidence="3" id="KW-1185">Reference proteome</keyword>
<dbReference type="EMBL" id="NBIV01000145">
    <property type="protein sequence ID" value="PXF42927.1"/>
    <property type="molecule type" value="Genomic_DNA"/>
</dbReference>
<dbReference type="OrthoDB" id="10507054at2759"/>
<proteinExistence type="predicted"/>